<keyword evidence="3" id="KW-1185">Reference proteome</keyword>
<comment type="caution">
    <text evidence="2">The sequence shown here is derived from an EMBL/GenBank/DDBJ whole genome shotgun (WGS) entry which is preliminary data.</text>
</comment>
<proteinExistence type="predicted"/>
<feature type="region of interest" description="Disordered" evidence="1">
    <location>
        <begin position="168"/>
        <end position="234"/>
    </location>
</feature>
<reference evidence="2" key="1">
    <citation type="submission" date="2023-04" db="EMBL/GenBank/DDBJ databases">
        <authorList>
            <consortium name="ELIXIR-Norway"/>
        </authorList>
    </citation>
    <scope>NUCLEOTIDE SEQUENCE [LARGE SCALE GENOMIC DNA]</scope>
</reference>
<name>A0ABN8XIJ9_RANTA</name>
<gene>
    <name evidence="2" type="ORF">MRATA1EN1_LOCUS30838</name>
</gene>
<organism evidence="2 3">
    <name type="scientific">Rangifer tarandus platyrhynchus</name>
    <name type="common">Svalbard reindeer</name>
    <dbReference type="NCBI Taxonomy" id="3082113"/>
    <lineage>
        <taxon>Eukaryota</taxon>
        <taxon>Metazoa</taxon>
        <taxon>Chordata</taxon>
        <taxon>Craniata</taxon>
        <taxon>Vertebrata</taxon>
        <taxon>Euteleostomi</taxon>
        <taxon>Mammalia</taxon>
        <taxon>Eutheria</taxon>
        <taxon>Laurasiatheria</taxon>
        <taxon>Artiodactyla</taxon>
        <taxon>Ruminantia</taxon>
        <taxon>Pecora</taxon>
        <taxon>Cervidae</taxon>
        <taxon>Odocoileinae</taxon>
        <taxon>Rangifer</taxon>
    </lineage>
</organism>
<feature type="compositionally biased region" description="Basic and acidic residues" evidence="1">
    <location>
        <begin position="185"/>
        <end position="201"/>
    </location>
</feature>
<evidence type="ECO:0000313" key="2">
    <source>
        <dbReference type="EMBL" id="CAI9149220.1"/>
    </source>
</evidence>
<evidence type="ECO:0000256" key="1">
    <source>
        <dbReference type="SAM" id="MobiDB-lite"/>
    </source>
</evidence>
<dbReference type="EMBL" id="CATKSN020000184">
    <property type="protein sequence ID" value="CAI9149220.1"/>
    <property type="molecule type" value="Genomic_DNA"/>
</dbReference>
<protein>
    <submittedName>
        <fullName evidence="2">Uncharacterized protein</fullName>
    </submittedName>
</protein>
<sequence>MEQPTDDDPRRFCVCVGCSSSNRGPVHRTPVQMCSTLLYSGCMQQGTTALTKTLQDDSRTDAAAALRLHGSQPTPKVYYISAGRAKFFCAAIFFLASPALMDTNACNIKGAPSSASPFTCSAVSVFICNYEYFLTIAYSSCSHRSISSDTGVTATWQNWYQQCSLRSGSQRDSREGQQQAPRSFDVVEERRRRQQKLLDQRPHRRQQQQQQGSSSDMFSEREQQQQTHGRRSKLQYYSKRLKRATWIPRSSSSRHEQRFNVSKRQSFVRVYMCPSAATSERGCREEHYVYVNESRHGRINSGNFFDDDERLYKGHIATPEFLSHFKCQIAYTQAEGQEKKHMGPLLPVETARIRKKKKQQLRRQ</sequence>
<evidence type="ECO:0000313" key="3">
    <source>
        <dbReference type="Proteomes" id="UP001176941"/>
    </source>
</evidence>
<dbReference type="Proteomes" id="UP001176941">
    <property type="component" value="Unassembled WGS sequence"/>
</dbReference>
<accession>A0ABN8XIJ9</accession>